<dbReference type="Gene3D" id="2.60.120.200">
    <property type="match status" value="1"/>
</dbReference>
<dbReference type="GO" id="GO:0016020">
    <property type="term" value="C:membrane"/>
    <property type="evidence" value="ECO:0007669"/>
    <property type="project" value="InterPro"/>
</dbReference>
<dbReference type="InterPro" id="IPR013320">
    <property type="entry name" value="ConA-like_dom_sf"/>
</dbReference>
<organism evidence="3 4">
    <name type="scientific">Dreissena polymorpha</name>
    <name type="common">Zebra mussel</name>
    <name type="synonym">Mytilus polymorpha</name>
    <dbReference type="NCBI Taxonomy" id="45954"/>
    <lineage>
        <taxon>Eukaryota</taxon>
        <taxon>Metazoa</taxon>
        <taxon>Spiralia</taxon>
        <taxon>Lophotrochozoa</taxon>
        <taxon>Mollusca</taxon>
        <taxon>Bivalvia</taxon>
        <taxon>Autobranchia</taxon>
        <taxon>Heteroconchia</taxon>
        <taxon>Euheterodonta</taxon>
        <taxon>Imparidentia</taxon>
        <taxon>Neoheterodontei</taxon>
        <taxon>Myida</taxon>
        <taxon>Dreissenoidea</taxon>
        <taxon>Dreissenidae</taxon>
        <taxon>Dreissena</taxon>
    </lineage>
</organism>
<reference evidence="3" key="2">
    <citation type="submission" date="2020-11" db="EMBL/GenBank/DDBJ databases">
        <authorList>
            <person name="McCartney M.A."/>
            <person name="Auch B."/>
            <person name="Kono T."/>
            <person name="Mallez S."/>
            <person name="Becker A."/>
            <person name="Gohl D.M."/>
            <person name="Silverstein K.A.T."/>
            <person name="Koren S."/>
            <person name="Bechman K.B."/>
            <person name="Herman A."/>
            <person name="Abrahante J.E."/>
            <person name="Garbe J."/>
        </authorList>
    </citation>
    <scope>NUCLEOTIDE SEQUENCE</scope>
    <source>
        <strain evidence="3">Duluth1</strain>
        <tissue evidence="3">Whole animal</tissue>
    </source>
</reference>
<dbReference type="AlphaFoldDB" id="A0A9D4S0A1"/>
<feature type="region of interest" description="Disordered" evidence="1">
    <location>
        <begin position="32"/>
        <end position="55"/>
    </location>
</feature>
<protein>
    <recommendedName>
        <fullName evidence="2">MAM domain-containing protein</fullName>
    </recommendedName>
</protein>
<dbReference type="Proteomes" id="UP000828390">
    <property type="component" value="Unassembled WGS sequence"/>
</dbReference>
<evidence type="ECO:0000313" key="4">
    <source>
        <dbReference type="Proteomes" id="UP000828390"/>
    </source>
</evidence>
<reference evidence="3" key="1">
    <citation type="journal article" date="2019" name="bioRxiv">
        <title>The Genome of the Zebra Mussel, Dreissena polymorpha: A Resource for Invasive Species Research.</title>
        <authorList>
            <person name="McCartney M.A."/>
            <person name="Auch B."/>
            <person name="Kono T."/>
            <person name="Mallez S."/>
            <person name="Zhang Y."/>
            <person name="Obille A."/>
            <person name="Becker A."/>
            <person name="Abrahante J.E."/>
            <person name="Garbe J."/>
            <person name="Badalamenti J.P."/>
            <person name="Herman A."/>
            <person name="Mangelson H."/>
            <person name="Liachko I."/>
            <person name="Sullivan S."/>
            <person name="Sone E.D."/>
            <person name="Koren S."/>
            <person name="Silverstein K.A.T."/>
            <person name="Beckman K.B."/>
            <person name="Gohl D.M."/>
        </authorList>
    </citation>
    <scope>NUCLEOTIDE SEQUENCE</scope>
    <source>
        <strain evidence="3">Duluth1</strain>
        <tissue evidence="3">Whole animal</tissue>
    </source>
</reference>
<dbReference type="PROSITE" id="PS50060">
    <property type="entry name" value="MAM_2"/>
    <property type="match status" value="1"/>
</dbReference>
<dbReference type="InterPro" id="IPR051560">
    <property type="entry name" value="MAM_domain-containing"/>
</dbReference>
<gene>
    <name evidence="3" type="ORF">DPMN_011702</name>
</gene>
<accession>A0A9D4S0A1</accession>
<feature type="compositionally biased region" description="Low complexity" evidence="1">
    <location>
        <begin position="38"/>
        <end position="48"/>
    </location>
</feature>
<name>A0A9D4S0A1_DREPO</name>
<sequence length="74" mass="8034">MDVFSAGTTSGGCTFEDPNICQFIQDTTDDFDWTRKSGPTTTQQTGPPNDHTLGTSQGKYDYGHCFSVCALAFL</sequence>
<dbReference type="PANTHER" id="PTHR23282">
    <property type="entry name" value="APICAL ENDOSOMAL GLYCOPROTEIN PRECURSOR"/>
    <property type="match status" value="1"/>
</dbReference>
<dbReference type="EMBL" id="JAIWYP010000001">
    <property type="protein sequence ID" value="KAH3887684.1"/>
    <property type="molecule type" value="Genomic_DNA"/>
</dbReference>
<comment type="caution">
    <text evidence="3">The sequence shown here is derived from an EMBL/GenBank/DDBJ whole genome shotgun (WGS) entry which is preliminary data.</text>
</comment>
<dbReference type="PANTHER" id="PTHR23282:SF142">
    <property type="entry name" value="MAM DOMAIN-CONTAINING PROTEIN"/>
    <property type="match status" value="1"/>
</dbReference>
<dbReference type="InterPro" id="IPR000998">
    <property type="entry name" value="MAM_dom"/>
</dbReference>
<dbReference type="SUPFAM" id="SSF49899">
    <property type="entry name" value="Concanavalin A-like lectins/glucanases"/>
    <property type="match status" value="1"/>
</dbReference>
<evidence type="ECO:0000259" key="2">
    <source>
        <dbReference type="PROSITE" id="PS50060"/>
    </source>
</evidence>
<feature type="domain" description="MAM" evidence="2">
    <location>
        <begin position="11"/>
        <end position="60"/>
    </location>
</feature>
<evidence type="ECO:0000313" key="3">
    <source>
        <dbReference type="EMBL" id="KAH3887684.1"/>
    </source>
</evidence>
<keyword evidence="4" id="KW-1185">Reference proteome</keyword>
<evidence type="ECO:0000256" key="1">
    <source>
        <dbReference type="SAM" id="MobiDB-lite"/>
    </source>
</evidence>
<proteinExistence type="predicted"/>
<dbReference type="Pfam" id="PF00629">
    <property type="entry name" value="MAM"/>
    <property type="match status" value="1"/>
</dbReference>